<dbReference type="PANTHER" id="PTHR30385">
    <property type="entry name" value="SIGMA FACTOR F FLAGELLAR"/>
    <property type="match status" value="1"/>
</dbReference>
<sequence length="219" mass="25345">MVTKHLRRKAMLKKKNTEKHLINRFRERHPAISDNPLFNSFLNDHTHRSLLTDVLKHPTDNNKAAALDRAFRDYFTGVRMINYLSQTLYWEAVSYDKKRRETSITFPLILDQPIKEEDSAVVETIEADERVEDEVIEGEHLALHERIENPKLQKGLQKLTHRQQEVLQLIYGEEKTMTEAAHELGVSQQAVSKIHRSAIKKLKRSLKGGVLDEGMADAD</sequence>
<evidence type="ECO:0000259" key="5">
    <source>
        <dbReference type="Pfam" id="PF04545"/>
    </source>
</evidence>
<keyword evidence="7" id="KW-1185">Reference proteome</keyword>
<evidence type="ECO:0000313" key="6">
    <source>
        <dbReference type="EMBL" id="RNA67661.1"/>
    </source>
</evidence>
<dbReference type="InterPro" id="IPR013324">
    <property type="entry name" value="RNA_pol_sigma_r3/r4-like"/>
</dbReference>
<accession>A0A3M7TQG7</accession>
<dbReference type="OrthoDB" id="2942336at2"/>
<dbReference type="CDD" id="cd06171">
    <property type="entry name" value="Sigma70_r4"/>
    <property type="match status" value="1"/>
</dbReference>
<dbReference type="GO" id="GO:0006352">
    <property type="term" value="P:DNA-templated transcription initiation"/>
    <property type="evidence" value="ECO:0007669"/>
    <property type="project" value="InterPro"/>
</dbReference>
<dbReference type="InterPro" id="IPR007630">
    <property type="entry name" value="RNA_pol_sigma70_r4"/>
</dbReference>
<evidence type="ECO:0000256" key="3">
    <source>
        <dbReference type="ARBA" id="ARBA00023125"/>
    </source>
</evidence>
<dbReference type="Pfam" id="PF04545">
    <property type="entry name" value="Sigma70_r4"/>
    <property type="match status" value="1"/>
</dbReference>
<dbReference type="EMBL" id="RHIB01000002">
    <property type="protein sequence ID" value="RNA67661.1"/>
    <property type="molecule type" value="Genomic_DNA"/>
</dbReference>
<dbReference type="PANTHER" id="PTHR30385:SF7">
    <property type="entry name" value="RNA POLYMERASE SIGMA FACTOR FLIA"/>
    <property type="match status" value="1"/>
</dbReference>
<dbReference type="AlphaFoldDB" id="A0A3M7TQG7"/>
<keyword evidence="4" id="KW-0804">Transcription</keyword>
<feature type="domain" description="RNA polymerase sigma-70 region 4" evidence="5">
    <location>
        <begin position="156"/>
        <end position="203"/>
    </location>
</feature>
<dbReference type="GO" id="GO:0003677">
    <property type="term" value="F:DNA binding"/>
    <property type="evidence" value="ECO:0007669"/>
    <property type="project" value="UniProtKB-KW"/>
</dbReference>
<reference evidence="6 7" key="1">
    <citation type="submission" date="2018-10" db="EMBL/GenBank/DDBJ databases">
        <title>Bacillus Keqinensis sp. nov., a moderately halophilic bacterium isolated from a saline-alkaline lake.</title>
        <authorList>
            <person name="Wang H."/>
        </authorList>
    </citation>
    <scope>NUCLEOTIDE SEQUENCE [LARGE SCALE GENOMIC DNA]</scope>
    <source>
        <strain evidence="6 7">KQ-3</strain>
    </source>
</reference>
<evidence type="ECO:0000313" key="7">
    <source>
        <dbReference type="Proteomes" id="UP000278746"/>
    </source>
</evidence>
<keyword evidence="1" id="KW-0805">Transcription regulation</keyword>
<dbReference type="InterPro" id="IPR014284">
    <property type="entry name" value="RNA_pol_sigma-70_dom"/>
</dbReference>
<keyword evidence="2" id="KW-0731">Sigma factor</keyword>
<evidence type="ECO:0000256" key="2">
    <source>
        <dbReference type="ARBA" id="ARBA00023082"/>
    </source>
</evidence>
<dbReference type="GO" id="GO:0016987">
    <property type="term" value="F:sigma factor activity"/>
    <property type="evidence" value="ECO:0007669"/>
    <property type="project" value="UniProtKB-KW"/>
</dbReference>
<gene>
    <name evidence="6" type="ORF">EBO34_13145</name>
</gene>
<dbReference type="Gene3D" id="1.20.140.160">
    <property type="match status" value="1"/>
</dbReference>
<protein>
    <submittedName>
        <fullName evidence="6">Sigma-70 family RNA polymerase sigma factor</fullName>
    </submittedName>
</protein>
<keyword evidence="3" id="KW-0238">DNA-binding</keyword>
<evidence type="ECO:0000256" key="1">
    <source>
        <dbReference type="ARBA" id="ARBA00023015"/>
    </source>
</evidence>
<name>A0A3M7TQG7_9BACI</name>
<dbReference type="Proteomes" id="UP000278746">
    <property type="component" value="Unassembled WGS sequence"/>
</dbReference>
<organism evidence="6 7">
    <name type="scientific">Alteribacter keqinensis</name>
    <dbReference type="NCBI Taxonomy" id="2483800"/>
    <lineage>
        <taxon>Bacteria</taxon>
        <taxon>Bacillati</taxon>
        <taxon>Bacillota</taxon>
        <taxon>Bacilli</taxon>
        <taxon>Bacillales</taxon>
        <taxon>Bacillaceae</taxon>
        <taxon>Alteribacter</taxon>
    </lineage>
</organism>
<dbReference type="NCBIfam" id="TIGR02937">
    <property type="entry name" value="sigma70-ECF"/>
    <property type="match status" value="1"/>
</dbReference>
<dbReference type="SUPFAM" id="SSF88659">
    <property type="entry name" value="Sigma3 and sigma4 domains of RNA polymerase sigma factors"/>
    <property type="match status" value="1"/>
</dbReference>
<evidence type="ECO:0000256" key="4">
    <source>
        <dbReference type="ARBA" id="ARBA00023163"/>
    </source>
</evidence>
<proteinExistence type="predicted"/>
<comment type="caution">
    <text evidence="6">The sequence shown here is derived from an EMBL/GenBank/DDBJ whole genome shotgun (WGS) entry which is preliminary data.</text>
</comment>